<evidence type="ECO:0000313" key="11">
    <source>
        <dbReference type="Proteomes" id="UP001472677"/>
    </source>
</evidence>
<dbReference type="Proteomes" id="UP001472677">
    <property type="component" value="Unassembled WGS sequence"/>
</dbReference>
<keyword evidence="4" id="KW-0547">Nucleotide-binding</keyword>
<gene>
    <name evidence="10" type="ORF">V6N12_061461</name>
</gene>
<dbReference type="PANTHER" id="PTHR48005:SF92">
    <property type="entry name" value="REPEAT RECEPTOR-LIKE PROTEIN KINASE FAMILY PROTEIN, PUTATIVE-RELATED"/>
    <property type="match status" value="1"/>
</dbReference>
<sequence>MAHALCYLHHDSTPPIVHQDISSNNVLLNSSFVACVADFGTARMLDMDSSNHTLLVGTCGYIAPELAYSMVVTEKCDVYSFGVVALETLMGKHPEQVLLWLSSPTSLVNIKLIDVLDSRSSLPTSQLVARNLVRVATLAFGCLNLQAKS</sequence>
<comment type="caution">
    <text evidence="10">The sequence shown here is derived from an EMBL/GenBank/DDBJ whole genome shotgun (WGS) entry which is preliminary data.</text>
</comment>
<dbReference type="InterPro" id="IPR051420">
    <property type="entry name" value="Ser_Thr_Kinases_DiverseReg"/>
</dbReference>
<name>A0ABR2DX49_9ROSI</name>
<comment type="catalytic activity">
    <reaction evidence="8">
        <text>L-seryl-[protein] + ATP = O-phospho-L-seryl-[protein] + ADP + H(+)</text>
        <dbReference type="Rhea" id="RHEA:17989"/>
        <dbReference type="Rhea" id="RHEA-COMP:9863"/>
        <dbReference type="Rhea" id="RHEA-COMP:11604"/>
        <dbReference type="ChEBI" id="CHEBI:15378"/>
        <dbReference type="ChEBI" id="CHEBI:29999"/>
        <dbReference type="ChEBI" id="CHEBI:30616"/>
        <dbReference type="ChEBI" id="CHEBI:83421"/>
        <dbReference type="ChEBI" id="CHEBI:456216"/>
        <dbReference type="EC" id="2.7.11.1"/>
    </reaction>
</comment>
<keyword evidence="11" id="KW-1185">Reference proteome</keyword>
<evidence type="ECO:0000256" key="8">
    <source>
        <dbReference type="ARBA" id="ARBA00048679"/>
    </source>
</evidence>
<evidence type="ECO:0000256" key="7">
    <source>
        <dbReference type="ARBA" id="ARBA00047899"/>
    </source>
</evidence>
<dbReference type="SUPFAM" id="SSF56112">
    <property type="entry name" value="Protein kinase-like (PK-like)"/>
    <property type="match status" value="1"/>
</dbReference>
<keyword evidence="6" id="KW-0067">ATP-binding</keyword>
<evidence type="ECO:0000256" key="3">
    <source>
        <dbReference type="ARBA" id="ARBA00022679"/>
    </source>
</evidence>
<dbReference type="Gene3D" id="1.10.510.10">
    <property type="entry name" value="Transferase(Phosphotransferase) domain 1"/>
    <property type="match status" value="1"/>
</dbReference>
<dbReference type="InterPro" id="IPR000719">
    <property type="entry name" value="Prot_kinase_dom"/>
</dbReference>
<evidence type="ECO:0000256" key="2">
    <source>
        <dbReference type="ARBA" id="ARBA00022527"/>
    </source>
</evidence>
<evidence type="ECO:0000256" key="5">
    <source>
        <dbReference type="ARBA" id="ARBA00022777"/>
    </source>
</evidence>
<dbReference type="PANTHER" id="PTHR48005">
    <property type="entry name" value="LEUCINE RICH REPEAT KINASE 2"/>
    <property type="match status" value="1"/>
</dbReference>
<reference evidence="10 11" key="1">
    <citation type="journal article" date="2024" name="G3 (Bethesda)">
        <title>Genome assembly of Hibiscus sabdariffa L. provides insights into metabolisms of medicinal natural products.</title>
        <authorList>
            <person name="Kim T."/>
        </authorList>
    </citation>
    <scope>NUCLEOTIDE SEQUENCE [LARGE SCALE GENOMIC DNA]</scope>
    <source>
        <strain evidence="10">TK-2024</strain>
        <tissue evidence="10">Old leaves</tissue>
    </source>
</reference>
<dbReference type="InterPro" id="IPR011009">
    <property type="entry name" value="Kinase-like_dom_sf"/>
</dbReference>
<keyword evidence="2" id="KW-0723">Serine/threonine-protein kinase</keyword>
<protein>
    <recommendedName>
        <fullName evidence="1">non-specific serine/threonine protein kinase</fullName>
        <ecNumber evidence="1">2.7.11.1</ecNumber>
    </recommendedName>
</protein>
<dbReference type="Pfam" id="PF00069">
    <property type="entry name" value="Pkinase"/>
    <property type="match status" value="1"/>
</dbReference>
<dbReference type="PROSITE" id="PS00109">
    <property type="entry name" value="PROTEIN_KINASE_TYR"/>
    <property type="match status" value="1"/>
</dbReference>
<dbReference type="InterPro" id="IPR008266">
    <property type="entry name" value="Tyr_kinase_AS"/>
</dbReference>
<feature type="domain" description="Protein kinase" evidence="9">
    <location>
        <begin position="1"/>
        <end position="149"/>
    </location>
</feature>
<evidence type="ECO:0000259" key="9">
    <source>
        <dbReference type="PROSITE" id="PS50011"/>
    </source>
</evidence>
<dbReference type="EC" id="2.7.11.1" evidence="1"/>
<dbReference type="EMBL" id="JBBPBM010000021">
    <property type="protein sequence ID" value="KAK8548549.1"/>
    <property type="molecule type" value="Genomic_DNA"/>
</dbReference>
<evidence type="ECO:0000256" key="4">
    <source>
        <dbReference type="ARBA" id="ARBA00022741"/>
    </source>
</evidence>
<dbReference type="PROSITE" id="PS50011">
    <property type="entry name" value="PROTEIN_KINASE_DOM"/>
    <property type="match status" value="1"/>
</dbReference>
<comment type="catalytic activity">
    <reaction evidence="7">
        <text>L-threonyl-[protein] + ATP = O-phospho-L-threonyl-[protein] + ADP + H(+)</text>
        <dbReference type="Rhea" id="RHEA:46608"/>
        <dbReference type="Rhea" id="RHEA-COMP:11060"/>
        <dbReference type="Rhea" id="RHEA-COMP:11605"/>
        <dbReference type="ChEBI" id="CHEBI:15378"/>
        <dbReference type="ChEBI" id="CHEBI:30013"/>
        <dbReference type="ChEBI" id="CHEBI:30616"/>
        <dbReference type="ChEBI" id="CHEBI:61977"/>
        <dbReference type="ChEBI" id="CHEBI:456216"/>
        <dbReference type="EC" id="2.7.11.1"/>
    </reaction>
</comment>
<evidence type="ECO:0000256" key="1">
    <source>
        <dbReference type="ARBA" id="ARBA00012513"/>
    </source>
</evidence>
<keyword evidence="3" id="KW-0808">Transferase</keyword>
<accession>A0ABR2DX49</accession>
<proteinExistence type="predicted"/>
<organism evidence="10 11">
    <name type="scientific">Hibiscus sabdariffa</name>
    <name type="common">roselle</name>
    <dbReference type="NCBI Taxonomy" id="183260"/>
    <lineage>
        <taxon>Eukaryota</taxon>
        <taxon>Viridiplantae</taxon>
        <taxon>Streptophyta</taxon>
        <taxon>Embryophyta</taxon>
        <taxon>Tracheophyta</taxon>
        <taxon>Spermatophyta</taxon>
        <taxon>Magnoliopsida</taxon>
        <taxon>eudicotyledons</taxon>
        <taxon>Gunneridae</taxon>
        <taxon>Pentapetalae</taxon>
        <taxon>rosids</taxon>
        <taxon>malvids</taxon>
        <taxon>Malvales</taxon>
        <taxon>Malvaceae</taxon>
        <taxon>Malvoideae</taxon>
        <taxon>Hibiscus</taxon>
    </lineage>
</organism>
<evidence type="ECO:0000313" key="10">
    <source>
        <dbReference type="EMBL" id="KAK8548549.1"/>
    </source>
</evidence>
<evidence type="ECO:0000256" key="6">
    <source>
        <dbReference type="ARBA" id="ARBA00022840"/>
    </source>
</evidence>
<keyword evidence="5" id="KW-0418">Kinase</keyword>